<dbReference type="PANTHER" id="PTHR22617">
    <property type="entry name" value="CHEMOTAXIS SENSOR HISTIDINE KINASE-RELATED"/>
    <property type="match status" value="1"/>
</dbReference>
<dbReference type="SMART" id="SM00260">
    <property type="entry name" value="CheW"/>
    <property type="match status" value="1"/>
</dbReference>
<sequence>MFEPLNDGGGRWAELHERLAELERRIAAGFAPSAAEREAQLQARSREWAQMEPQEHPDAWLEVLCFSLGSETYAIEAGHVAAVLPLPQFTPLPGTPPFVLGIVSVRGHIVSVLDLRVLLELPMVGLSDKNFLAILQGPEMEFAVLIDRVLGITRISRDSLQGELANLSGVRARYLLGVTPNQWTVLDGARLLGDSALRIEAED</sequence>
<dbReference type="PANTHER" id="PTHR22617:SF43">
    <property type="entry name" value="PROTEIN PILI"/>
    <property type="match status" value="1"/>
</dbReference>
<dbReference type="GO" id="GO:0005829">
    <property type="term" value="C:cytosol"/>
    <property type="evidence" value="ECO:0007669"/>
    <property type="project" value="TreeGrafter"/>
</dbReference>
<evidence type="ECO:0000259" key="1">
    <source>
        <dbReference type="PROSITE" id="PS50851"/>
    </source>
</evidence>
<dbReference type="GO" id="GO:0007165">
    <property type="term" value="P:signal transduction"/>
    <property type="evidence" value="ECO:0007669"/>
    <property type="project" value="InterPro"/>
</dbReference>
<proteinExistence type="predicted"/>
<dbReference type="InterPro" id="IPR002545">
    <property type="entry name" value="CheW-lke_dom"/>
</dbReference>
<dbReference type="Gene3D" id="2.30.30.40">
    <property type="entry name" value="SH3 Domains"/>
    <property type="match status" value="1"/>
</dbReference>
<dbReference type="AlphaFoldDB" id="A0A1V0M020"/>
<dbReference type="InterPro" id="IPR039315">
    <property type="entry name" value="CheW"/>
</dbReference>
<reference evidence="2" key="1">
    <citation type="submission" date="2016-09" db="EMBL/GenBank/DDBJ databases">
        <title>Identification of novel genes involved in the interaction between the biocontrol agent Pseudomonas pseudoalcaligenes AVO110 and the soilborne pathogen R. necatrix.</title>
        <authorList>
            <person name="Pliego C."/>
            <person name="Crespo I."/>
            <person name="Perez-Martinez I."/>
            <person name="Pintado A."/>
            <person name="De Vicente A."/>
            <person name="Cazorla F."/>
            <person name="Ramos C."/>
        </authorList>
    </citation>
    <scope>NUCLEOTIDE SEQUENCE</scope>
    <source>
        <strain evidence="2">AVO110</strain>
    </source>
</reference>
<name>A0A1V0M020_ECTOL</name>
<dbReference type="SUPFAM" id="SSF50341">
    <property type="entry name" value="CheW-like"/>
    <property type="match status" value="1"/>
</dbReference>
<dbReference type="Pfam" id="PF01584">
    <property type="entry name" value="CheW"/>
    <property type="match status" value="1"/>
</dbReference>
<gene>
    <name evidence="2" type="primary">cheW</name>
</gene>
<dbReference type="InterPro" id="IPR036061">
    <property type="entry name" value="CheW-like_dom_sf"/>
</dbReference>
<dbReference type="EMBL" id="KX858709">
    <property type="protein sequence ID" value="ARD68202.1"/>
    <property type="molecule type" value="Genomic_DNA"/>
</dbReference>
<dbReference type="GO" id="GO:0006935">
    <property type="term" value="P:chemotaxis"/>
    <property type="evidence" value="ECO:0007669"/>
    <property type="project" value="InterPro"/>
</dbReference>
<dbReference type="Gene3D" id="2.40.50.180">
    <property type="entry name" value="CheA-289, Domain 4"/>
    <property type="match status" value="1"/>
</dbReference>
<accession>A0A1V0M020</accession>
<feature type="domain" description="CheW-like" evidence="1">
    <location>
        <begin position="60"/>
        <end position="197"/>
    </location>
</feature>
<dbReference type="PROSITE" id="PS50851">
    <property type="entry name" value="CHEW"/>
    <property type="match status" value="1"/>
</dbReference>
<protein>
    <submittedName>
        <fullName evidence="2">Chemotaxis protein cheW</fullName>
    </submittedName>
</protein>
<organism evidence="2">
    <name type="scientific">Ectopseudomonas oleovorans</name>
    <name type="common">Pseudomonas oleovorans</name>
    <dbReference type="NCBI Taxonomy" id="301"/>
    <lineage>
        <taxon>Bacteria</taxon>
        <taxon>Pseudomonadati</taxon>
        <taxon>Pseudomonadota</taxon>
        <taxon>Gammaproteobacteria</taxon>
        <taxon>Pseudomonadales</taxon>
        <taxon>Pseudomonadaceae</taxon>
        <taxon>Ectopseudomonas</taxon>
    </lineage>
</organism>
<evidence type="ECO:0000313" key="2">
    <source>
        <dbReference type="EMBL" id="ARD68202.1"/>
    </source>
</evidence>